<feature type="transmembrane region" description="Helical" evidence="2">
    <location>
        <begin position="12"/>
        <end position="31"/>
    </location>
</feature>
<organism evidence="4 5">
    <name type="scientific">Mixta tenebrionis</name>
    <dbReference type="NCBI Taxonomy" id="2562439"/>
    <lineage>
        <taxon>Bacteria</taxon>
        <taxon>Pseudomonadati</taxon>
        <taxon>Pseudomonadota</taxon>
        <taxon>Gammaproteobacteria</taxon>
        <taxon>Enterobacterales</taxon>
        <taxon>Erwiniaceae</taxon>
        <taxon>Mixta</taxon>
    </lineage>
</organism>
<comment type="caution">
    <text evidence="4">The sequence shown here is derived from an EMBL/GenBank/DDBJ whole genome shotgun (WGS) entry which is preliminary data.</text>
</comment>
<dbReference type="RefSeq" id="WP_141175545.1">
    <property type="nucleotide sequence ID" value="NZ_JBHUFX010000013.1"/>
</dbReference>
<evidence type="ECO:0000313" key="4">
    <source>
        <dbReference type="EMBL" id="TPW43371.1"/>
    </source>
</evidence>
<name>A0A506VBM8_9GAMM</name>
<keyword evidence="2" id="KW-0472">Membrane</keyword>
<proteinExistence type="predicted"/>
<sequence length="456" mass="50545">MSTLKAGLIGARSYLTILIGFLIAFAIVLWVERQMPTRVETTEGVVLSKDFPPLPQSRELTFDEAVWARVAWQYFINNTQLNGLVNAEDKQPWFSLWHSGSYLLATISARQLNIISAQEFDQRIAAALTTLSELPLLPGQLPASAWDAQTLEPLSNESAPPVDMARLMVPLQILQWRYPQHAFAVSELLARWQLSGLLQAGAPQGASLPVNRWQLRDDDRRGSYGYRLYAALMLRTINTAASLAVSQPPDGVKMVEIDGISVPDEGLRTPWGKQPSLISLPYLLSGLELGFDARSGEIAWRIMQIQQQRSGESSRRPAISTDYAEQAPDFVHALPGAQPLPRSLQTDTARENDPPQASLTAHPLASTRSAFSWYALFRNTWSEEKRRLMLPMLEPGRGWKAGFNPDNSVNARIDADTNAVVLESLNYIAHGQLLCLACLWTPAAEAPAPNQRVNAE</sequence>
<evidence type="ECO:0000259" key="3">
    <source>
        <dbReference type="Pfam" id="PF11329"/>
    </source>
</evidence>
<keyword evidence="5" id="KW-1185">Reference proteome</keyword>
<feature type="region of interest" description="Disordered" evidence="1">
    <location>
        <begin position="335"/>
        <end position="361"/>
    </location>
</feature>
<dbReference type="Proteomes" id="UP000319523">
    <property type="component" value="Unassembled WGS sequence"/>
</dbReference>
<keyword evidence="2" id="KW-1133">Transmembrane helix</keyword>
<evidence type="ECO:0000256" key="2">
    <source>
        <dbReference type="SAM" id="Phobius"/>
    </source>
</evidence>
<dbReference type="EMBL" id="VHQI01000003">
    <property type="protein sequence ID" value="TPW43371.1"/>
    <property type="molecule type" value="Genomic_DNA"/>
</dbReference>
<evidence type="ECO:0000256" key="1">
    <source>
        <dbReference type="SAM" id="MobiDB-lite"/>
    </source>
</evidence>
<reference evidence="4 5" key="1">
    <citation type="submission" date="2019-06" db="EMBL/GenBank/DDBJ databases">
        <authorList>
            <person name="Yang Y."/>
        </authorList>
    </citation>
    <scope>NUCLEOTIDE SEQUENCE [LARGE SCALE GENOMIC DNA]</scope>
    <source>
        <strain evidence="4 5">BIT-26</strain>
    </source>
</reference>
<evidence type="ECO:0000313" key="5">
    <source>
        <dbReference type="Proteomes" id="UP000319523"/>
    </source>
</evidence>
<feature type="domain" description="DUF3131" evidence="3">
    <location>
        <begin position="67"/>
        <end position="430"/>
    </location>
</feature>
<gene>
    <name evidence="4" type="ORF">FKM52_07375</name>
</gene>
<dbReference type="InterPro" id="IPR021478">
    <property type="entry name" value="DUF3131"/>
</dbReference>
<dbReference type="Pfam" id="PF11329">
    <property type="entry name" value="DUF3131"/>
    <property type="match status" value="1"/>
</dbReference>
<accession>A0A506VBM8</accession>
<dbReference type="OrthoDB" id="9147113at2"/>
<dbReference type="Gene3D" id="1.50.10.140">
    <property type="match status" value="1"/>
</dbReference>
<protein>
    <submittedName>
        <fullName evidence="4">DUF3131 domain-containing protein</fullName>
    </submittedName>
</protein>
<dbReference type="AlphaFoldDB" id="A0A506VBM8"/>
<keyword evidence="2" id="KW-0812">Transmembrane</keyword>